<evidence type="ECO:0000256" key="4">
    <source>
        <dbReference type="ARBA" id="ARBA00022989"/>
    </source>
</evidence>
<dbReference type="RefSeq" id="WP_283213510.1">
    <property type="nucleotide sequence ID" value="NZ_JASGBI010000001.1"/>
</dbReference>
<organism evidence="8 9">
    <name type="scientific">Lysobacter stagni</name>
    <dbReference type="NCBI Taxonomy" id="3045172"/>
    <lineage>
        <taxon>Bacteria</taxon>
        <taxon>Pseudomonadati</taxon>
        <taxon>Pseudomonadota</taxon>
        <taxon>Gammaproteobacteria</taxon>
        <taxon>Lysobacterales</taxon>
        <taxon>Lysobacteraceae</taxon>
        <taxon>Lysobacter</taxon>
    </lineage>
</organism>
<feature type="transmembrane region" description="Helical" evidence="6">
    <location>
        <begin position="492"/>
        <end position="510"/>
    </location>
</feature>
<dbReference type="SUPFAM" id="SSF103473">
    <property type="entry name" value="MFS general substrate transporter"/>
    <property type="match status" value="1"/>
</dbReference>
<dbReference type="InterPro" id="IPR020846">
    <property type="entry name" value="MFS_dom"/>
</dbReference>
<evidence type="ECO:0000256" key="6">
    <source>
        <dbReference type="SAM" id="Phobius"/>
    </source>
</evidence>
<feature type="transmembrane region" description="Helical" evidence="6">
    <location>
        <begin position="115"/>
        <end position="136"/>
    </location>
</feature>
<protein>
    <submittedName>
        <fullName evidence="8">MFS transporter</fullName>
    </submittedName>
</protein>
<feature type="transmembrane region" description="Helical" evidence="6">
    <location>
        <begin position="238"/>
        <end position="256"/>
    </location>
</feature>
<dbReference type="InterPro" id="IPR011701">
    <property type="entry name" value="MFS"/>
</dbReference>
<dbReference type="Gene3D" id="1.20.1250.20">
    <property type="entry name" value="MFS general substrate transporter like domains"/>
    <property type="match status" value="1"/>
</dbReference>
<dbReference type="Gene3D" id="1.20.1720.10">
    <property type="entry name" value="Multidrug resistance protein D"/>
    <property type="match status" value="1"/>
</dbReference>
<feature type="transmembrane region" description="Helical" evidence="6">
    <location>
        <begin position="208"/>
        <end position="226"/>
    </location>
</feature>
<keyword evidence="5 6" id="KW-0472">Membrane</keyword>
<evidence type="ECO:0000259" key="7">
    <source>
        <dbReference type="PROSITE" id="PS50850"/>
    </source>
</evidence>
<dbReference type="PANTHER" id="PTHR42718">
    <property type="entry name" value="MAJOR FACILITATOR SUPERFAMILY MULTIDRUG TRANSPORTER MFSC"/>
    <property type="match status" value="1"/>
</dbReference>
<evidence type="ECO:0000313" key="9">
    <source>
        <dbReference type="Proteomes" id="UP001321580"/>
    </source>
</evidence>
<dbReference type="InterPro" id="IPR036259">
    <property type="entry name" value="MFS_trans_sf"/>
</dbReference>
<keyword evidence="3 6" id="KW-0812">Transmembrane</keyword>
<comment type="caution">
    <text evidence="8">The sequence shown here is derived from an EMBL/GenBank/DDBJ whole genome shotgun (WGS) entry which is preliminary data.</text>
</comment>
<keyword evidence="4 6" id="KW-1133">Transmembrane helix</keyword>
<feature type="transmembrane region" description="Helical" evidence="6">
    <location>
        <begin position="277"/>
        <end position="302"/>
    </location>
</feature>
<accession>A0ABT6XJB4</accession>
<proteinExistence type="predicted"/>
<sequence>MNATVTAAIATTPTPKFGRIVPTALAGAFFANLANQFTSAHLADIQGGLGVSADEASWITTIYTMASFIGIVLSPVLVRAFGLRRYFAGAALVFAATAWAAFASTTLPAVLVARAIQGVAGGSFGPIAFVAIFALWKGPRVTGGLALLAAVLLLPASAGPILAAPIEAAFGWRALFLVQSIIAVGLLSAGLAWMPVAPVNRDAFKTHWPAVTLLALGLASLVLVLSQGTRRFWFEDDLIAIAASVSIGAWLGFAVLHRYSPTRILDIGLLLRREFGLPILLNLIFRASFTVTAYLIPLLLTLTQGYRPLETAQLLWWCLLPQVIAFPLAWHLLARIDGRKVMFAGLLLCAVATLLATSSTSQAAGEQLHASLLLLGIGQMFFLVPALLSGASTLGPADGPTATVAFNATTLGGTTLGTGLVSQFTTQREKFHSSVLVEQVSSLHASASDRLSSLGGLLNARLGEQEDNLARALAQAASVVRREAWVLSINDAFLLVGAGLLASLCLVAFMRPSHVRPSLAGESP</sequence>
<feature type="transmembrane region" description="Helical" evidence="6">
    <location>
        <begin position="370"/>
        <end position="388"/>
    </location>
</feature>
<keyword evidence="9" id="KW-1185">Reference proteome</keyword>
<feature type="transmembrane region" description="Helical" evidence="6">
    <location>
        <begin position="341"/>
        <end position="358"/>
    </location>
</feature>
<evidence type="ECO:0000256" key="2">
    <source>
        <dbReference type="ARBA" id="ARBA00022448"/>
    </source>
</evidence>
<feature type="transmembrane region" description="Helical" evidence="6">
    <location>
        <begin position="58"/>
        <end position="78"/>
    </location>
</feature>
<evidence type="ECO:0000256" key="5">
    <source>
        <dbReference type="ARBA" id="ARBA00023136"/>
    </source>
</evidence>
<feature type="transmembrane region" description="Helical" evidence="6">
    <location>
        <begin position="314"/>
        <end position="334"/>
    </location>
</feature>
<reference evidence="8 9" key="1">
    <citation type="submission" date="2023-05" db="EMBL/GenBank/DDBJ databases">
        <title>Lysobacter sp. strain LF1 Genome sequencing and assembly.</title>
        <authorList>
            <person name="Jung Y."/>
        </authorList>
    </citation>
    <scope>NUCLEOTIDE SEQUENCE [LARGE SCALE GENOMIC DNA]</scope>
    <source>
        <strain evidence="8 9">LF1</strain>
    </source>
</reference>
<feature type="domain" description="Major facilitator superfamily (MFS) profile" evidence="7">
    <location>
        <begin position="20"/>
        <end position="515"/>
    </location>
</feature>
<dbReference type="PANTHER" id="PTHR42718:SF9">
    <property type="entry name" value="MAJOR FACILITATOR SUPERFAMILY MULTIDRUG TRANSPORTER MFSC"/>
    <property type="match status" value="1"/>
</dbReference>
<feature type="transmembrane region" description="Helical" evidence="6">
    <location>
        <begin position="172"/>
        <end position="196"/>
    </location>
</feature>
<keyword evidence="2" id="KW-0813">Transport</keyword>
<feature type="transmembrane region" description="Helical" evidence="6">
    <location>
        <begin position="143"/>
        <end position="166"/>
    </location>
</feature>
<dbReference type="Pfam" id="PF07690">
    <property type="entry name" value="MFS_1"/>
    <property type="match status" value="1"/>
</dbReference>
<evidence type="ECO:0000256" key="3">
    <source>
        <dbReference type="ARBA" id="ARBA00022692"/>
    </source>
</evidence>
<dbReference type="PROSITE" id="PS50850">
    <property type="entry name" value="MFS"/>
    <property type="match status" value="1"/>
</dbReference>
<gene>
    <name evidence="8" type="ORF">QLQ15_14695</name>
</gene>
<comment type="subcellular location">
    <subcellularLocation>
        <location evidence="1">Membrane</location>
        <topology evidence="1">Multi-pass membrane protein</topology>
    </subcellularLocation>
</comment>
<feature type="transmembrane region" description="Helical" evidence="6">
    <location>
        <begin position="85"/>
        <end position="103"/>
    </location>
</feature>
<evidence type="ECO:0000256" key="1">
    <source>
        <dbReference type="ARBA" id="ARBA00004141"/>
    </source>
</evidence>
<name>A0ABT6XJB4_9GAMM</name>
<dbReference type="Proteomes" id="UP001321580">
    <property type="component" value="Unassembled WGS sequence"/>
</dbReference>
<dbReference type="EMBL" id="JASGBI010000001">
    <property type="protein sequence ID" value="MDI9240158.1"/>
    <property type="molecule type" value="Genomic_DNA"/>
</dbReference>
<evidence type="ECO:0000313" key="8">
    <source>
        <dbReference type="EMBL" id="MDI9240158.1"/>
    </source>
</evidence>